<feature type="transmembrane region" description="Helical" evidence="3">
    <location>
        <begin position="241"/>
        <end position="260"/>
    </location>
</feature>
<keyword evidence="3" id="KW-0812">Transmembrane</keyword>
<keyword evidence="6" id="KW-1185">Reference proteome</keyword>
<sequence length="294" mass="32215">MGRISVVAGAFLWGTLALFVKKLSSFGFSEMEIVAIRVTGACLCLIPFVFSVYGIGGLRWRMRHIWYFIGTGLFSIVFFNWAYFTAMNIMSISLAVMLLYTGPAFVAILSALFLKEKMTWRKALAILMTVTGSAVIAISGNGTTGQLSALGLIIGLGSGFGYALYSIFSKLASKHYDSMTITFYTFLISALCLLPFFPFWKKAAALPLEAWLFMAGLGLFPTVIAYLLYTYGLMQVETSTASILATIEPIAALMIAVLLFHEQLYGGQLAGTVLILSSIFVISYEKKQRDRLAA</sequence>
<protein>
    <submittedName>
        <fullName evidence="5">DMT family transporter</fullName>
    </submittedName>
</protein>
<feature type="transmembrane region" description="Helical" evidence="3">
    <location>
        <begin position="147"/>
        <end position="168"/>
    </location>
</feature>
<dbReference type="EMBL" id="JBHUEO010000028">
    <property type="protein sequence ID" value="MFD1707193.1"/>
    <property type="molecule type" value="Genomic_DNA"/>
</dbReference>
<comment type="subcellular location">
    <subcellularLocation>
        <location evidence="1">Endomembrane system</location>
        <topology evidence="1">Multi-pass membrane protein</topology>
    </subcellularLocation>
</comment>
<feature type="transmembrane region" description="Helical" evidence="3">
    <location>
        <begin position="210"/>
        <end position="229"/>
    </location>
</feature>
<keyword evidence="3" id="KW-0472">Membrane</keyword>
<feature type="transmembrane region" description="Helical" evidence="3">
    <location>
        <begin position="65"/>
        <end position="83"/>
    </location>
</feature>
<comment type="caution">
    <text evidence="5">The sequence shown here is derived from an EMBL/GenBank/DDBJ whole genome shotgun (WGS) entry which is preliminary data.</text>
</comment>
<evidence type="ECO:0000313" key="6">
    <source>
        <dbReference type="Proteomes" id="UP001597301"/>
    </source>
</evidence>
<feature type="transmembrane region" description="Helical" evidence="3">
    <location>
        <begin position="33"/>
        <end position="53"/>
    </location>
</feature>
<dbReference type="SUPFAM" id="SSF103481">
    <property type="entry name" value="Multidrug resistance efflux transporter EmrE"/>
    <property type="match status" value="2"/>
</dbReference>
<reference evidence="6" key="1">
    <citation type="journal article" date="2019" name="Int. J. Syst. Evol. Microbiol.">
        <title>The Global Catalogue of Microorganisms (GCM) 10K type strain sequencing project: providing services to taxonomists for standard genome sequencing and annotation.</title>
        <authorList>
            <consortium name="The Broad Institute Genomics Platform"/>
            <consortium name="The Broad Institute Genome Sequencing Center for Infectious Disease"/>
            <person name="Wu L."/>
            <person name="Ma J."/>
        </authorList>
    </citation>
    <scope>NUCLEOTIDE SEQUENCE [LARGE SCALE GENOMIC DNA]</scope>
    <source>
        <strain evidence="6">CGMCC 1.12295</strain>
    </source>
</reference>
<dbReference type="InterPro" id="IPR037185">
    <property type="entry name" value="EmrE-like"/>
</dbReference>
<organism evidence="5 6">
    <name type="scientific">Siminovitchia sediminis</name>
    <dbReference type="NCBI Taxonomy" id="1274353"/>
    <lineage>
        <taxon>Bacteria</taxon>
        <taxon>Bacillati</taxon>
        <taxon>Bacillota</taxon>
        <taxon>Bacilli</taxon>
        <taxon>Bacillales</taxon>
        <taxon>Bacillaceae</taxon>
        <taxon>Siminovitchia</taxon>
    </lineage>
</organism>
<name>A0ABW4KI41_9BACI</name>
<evidence type="ECO:0000256" key="3">
    <source>
        <dbReference type="SAM" id="Phobius"/>
    </source>
</evidence>
<feature type="domain" description="EamA" evidence="4">
    <location>
        <begin position="150"/>
        <end position="283"/>
    </location>
</feature>
<keyword evidence="3" id="KW-1133">Transmembrane helix</keyword>
<proteinExistence type="inferred from homology"/>
<dbReference type="PANTHER" id="PTHR22911">
    <property type="entry name" value="ACYL-MALONYL CONDENSING ENZYME-RELATED"/>
    <property type="match status" value="1"/>
</dbReference>
<dbReference type="RefSeq" id="WP_380773917.1">
    <property type="nucleotide sequence ID" value="NZ_JBHUEO010000028.1"/>
</dbReference>
<dbReference type="Pfam" id="PF00892">
    <property type="entry name" value="EamA"/>
    <property type="match status" value="2"/>
</dbReference>
<evidence type="ECO:0000313" key="5">
    <source>
        <dbReference type="EMBL" id="MFD1707193.1"/>
    </source>
</evidence>
<dbReference type="PANTHER" id="PTHR22911:SF79">
    <property type="entry name" value="MOBA-LIKE NTP TRANSFERASE DOMAIN-CONTAINING PROTEIN"/>
    <property type="match status" value="1"/>
</dbReference>
<dbReference type="Gene3D" id="1.10.3730.20">
    <property type="match status" value="2"/>
</dbReference>
<gene>
    <name evidence="5" type="ORF">ACFSCZ_10660</name>
</gene>
<evidence type="ECO:0000256" key="1">
    <source>
        <dbReference type="ARBA" id="ARBA00004127"/>
    </source>
</evidence>
<feature type="transmembrane region" description="Helical" evidence="3">
    <location>
        <begin position="123"/>
        <end position="141"/>
    </location>
</feature>
<feature type="domain" description="EamA" evidence="4">
    <location>
        <begin position="3"/>
        <end position="137"/>
    </location>
</feature>
<evidence type="ECO:0000259" key="4">
    <source>
        <dbReference type="Pfam" id="PF00892"/>
    </source>
</evidence>
<evidence type="ECO:0000256" key="2">
    <source>
        <dbReference type="ARBA" id="ARBA00007362"/>
    </source>
</evidence>
<comment type="similarity">
    <text evidence="2">Belongs to the EamA transporter family.</text>
</comment>
<feature type="transmembrane region" description="Helical" evidence="3">
    <location>
        <begin position="180"/>
        <end position="198"/>
    </location>
</feature>
<feature type="transmembrane region" description="Helical" evidence="3">
    <location>
        <begin position="266"/>
        <end position="284"/>
    </location>
</feature>
<dbReference type="InterPro" id="IPR000620">
    <property type="entry name" value="EamA_dom"/>
</dbReference>
<feature type="transmembrane region" description="Helical" evidence="3">
    <location>
        <begin position="89"/>
        <end position="114"/>
    </location>
</feature>
<accession>A0ABW4KI41</accession>
<dbReference type="Proteomes" id="UP001597301">
    <property type="component" value="Unassembled WGS sequence"/>
</dbReference>